<feature type="compositionally biased region" description="Basic residues" evidence="1">
    <location>
        <begin position="411"/>
        <end position="424"/>
    </location>
</feature>
<dbReference type="InterPro" id="IPR003323">
    <property type="entry name" value="OTU_dom"/>
</dbReference>
<dbReference type="InterPro" id="IPR052579">
    <property type="entry name" value="Zinc_finger_SWIM"/>
</dbReference>
<organism evidence="3 4">
    <name type="scientific">Cicer arietinum</name>
    <name type="common">Chickpea</name>
    <name type="synonym">Garbanzo</name>
    <dbReference type="NCBI Taxonomy" id="3827"/>
    <lineage>
        <taxon>Eukaryota</taxon>
        <taxon>Viridiplantae</taxon>
        <taxon>Streptophyta</taxon>
        <taxon>Embryophyta</taxon>
        <taxon>Tracheophyta</taxon>
        <taxon>Spermatophyta</taxon>
        <taxon>Magnoliopsida</taxon>
        <taxon>eudicotyledons</taxon>
        <taxon>Gunneridae</taxon>
        <taxon>Pentapetalae</taxon>
        <taxon>rosids</taxon>
        <taxon>fabids</taxon>
        <taxon>Fabales</taxon>
        <taxon>Fabaceae</taxon>
        <taxon>Papilionoideae</taxon>
        <taxon>50 kb inversion clade</taxon>
        <taxon>NPAAA clade</taxon>
        <taxon>Hologalegina</taxon>
        <taxon>IRL clade</taxon>
        <taxon>Cicereae</taxon>
        <taxon>Cicer</taxon>
    </lineage>
</organism>
<dbReference type="CDD" id="cd22744">
    <property type="entry name" value="OTU"/>
    <property type="match status" value="1"/>
</dbReference>
<accession>A0A1S2Z7M2</accession>
<dbReference type="Gene3D" id="3.90.70.80">
    <property type="match status" value="1"/>
</dbReference>
<dbReference type="Pfam" id="PF10551">
    <property type="entry name" value="MULE"/>
    <property type="match status" value="1"/>
</dbReference>
<dbReference type="RefSeq" id="XP_004516486.1">
    <property type="nucleotide sequence ID" value="XM_004516429.1"/>
</dbReference>
<dbReference type="PANTHER" id="PTHR31569:SF4">
    <property type="entry name" value="SWIM-TYPE DOMAIN-CONTAINING PROTEIN"/>
    <property type="match status" value="1"/>
</dbReference>
<feature type="domain" description="OTU" evidence="2">
    <location>
        <begin position="459"/>
        <end position="594"/>
    </location>
</feature>
<proteinExistence type="predicted"/>
<dbReference type="AlphaFoldDB" id="A0A1S2Z7M2"/>
<dbReference type="PaxDb" id="3827-XP_004516486.1"/>
<evidence type="ECO:0000259" key="2">
    <source>
        <dbReference type="PROSITE" id="PS50802"/>
    </source>
</evidence>
<dbReference type="eggNOG" id="ENOG502QQB8">
    <property type="taxonomic scope" value="Eukaryota"/>
</dbReference>
<dbReference type="OrthoDB" id="1387708at2759"/>
<dbReference type="STRING" id="3827.A0A1S2Z7M2"/>
<dbReference type="PANTHER" id="PTHR31569">
    <property type="entry name" value="SWIM-TYPE DOMAIN-CONTAINING PROTEIN"/>
    <property type="match status" value="1"/>
</dbReference>
<sequence length="594" mass="68282">MQHLLTLMERDKYVYRYRKVDGLDELRDIFWAHPDAITLVNNFHIILIMDSTYKTCRYRMPLLEIIGVTSTEMAFCVGFAYLQSERVDNFTWALQMVKEQITSGEVEVIVTDRDLALMNAVENVFPKAVNLLCLFHICKNVKAKCKMTVFPKKKQVQIMEAWEALIYSYDEAQYYMKLAIFEGICSNCSIFYDYVHEQWLIPHKERFVEAWTNRVMHFGNTTTQRVESAHWSLKRILQDSIGDICSVWETINSMIVLQHNEIIASFEKSIIQKVHRYSNRLYANLRGVVSKNAIDHIAAEYDRVKYVGIDQTECRCTIRTTHGLPCACEIARYSMIPRSIPLDAIHGWWSKLTFHVDASSQPSELSMKHEIDVLVKKFEELDVPGKISLKGKLREIAYPSTTSMFPPVAKVKTKGAPKKGKSKVSKRDKSTKRDPSWWEYVDASVRCSGTNACSTIDANDIIDVGDDGNCGYRAVAALLGMGENCWAFIRQQCVIELQEFMSHYEILFGGENYVRQLIHNVYVEQVASKDNWMTLPEMGYVIASKFNVVVVALSLNQSQTYFPLQSPPPTCMSDHRVIVIAFVNNCHFVQVYLK</sequence>
<evidence type="ECO:0000256" key="1">
    <source>
        <dbReference type="SAM" id="MobiDB-lite"/>
    </source>
</evidence>
<reference evidence="4" key="1">
    <citation type="submission" date="2025-08" db="UniProtKB">
        <authorList>
            <consortium name="RefSeq"/>
        </authorList>
    </citation>
    <scope>IDENTIFICATION</scope>
    <source>
        <tissue evidence="4">Etiolated seedlings</tissue>
    </source>
</reference>
<keyword evidence="3" id="KW-1185">Reference proteome</keyword>
<dbReference type="Proteomes" id="UP000087171">
    <property type="component" value="Unplaced"/>
</dbReference>
<evidence type="ECO:0000313" key="4">
    <source>
        <dbReference type="RefSeq" id="XP_004516486.1"/>
    </source>
</evidence>
<protein>
    <submittedName>
        <fullName evidence="4">PKS-NRPS hybrid synthetase CHGG_01239-like</fullName>
    </submittedName>
</protein>
<evidence type="ECO:0000313" key="3">
    <source>
        <dbReference type="Proteomes" id="UP000087171"/>
    </source>
</evidence>
<dbReference type="PROSITE" id="PS50802">
    <property type="entry name" value="OTU"/>
    <property type="match status" value="1"/>
</dbReference>
<feature type="region of interest" description="Disordered" evidence="1">
    <location>
        <begin position="410"/>
        <end position="430"/>
    </location>
</feature>
<name>A0A1S2Z7M2_CICAR</name>
<gene>
    <name evidence="4" type="primary">LOC101510256</name>
</gene>
<dbReference type="InterPro" id="IPR018289">
    <property type="entry name" value="MULE_transposase_dom"/>
</dbReference>